<accession>A0ABY5HIL0</accession>
<keyword evidence="6" id="KW-1185">Reference proteome</keyword>
<dbReference type="EMBL" id="CP073347">
    <property type="protein sequence ID" value="UTW12208.1"/>
    <property type="molecule type" value="Genomic_DNA"/>
</dbReference>
<dbReference type="InterPro" id="IPR003439">
    <property type="entry name" value="ABC_transporter-like_ATP-bd"/>
</dbReference>
<evidence type="ECO:0000256" key="2">
    <source>
        <dbReference type="ARBA" id="ARBA00022741"/>
    </source>
</evidence>
<keyword evidence="3 5" id="KW-0067">ATP-binding</keyword>
<dbReference type="PROSITE" id="PS50893">
    <property type="entry name" value="ABC_TRANSPORTER_2"/>
    <property type="match status" value="1"/>
</dbReference>
<dbReference type="Pfam" id="PF12399">
    <property type="entry name" value="BCA_ABC_TP_C"/>
    <property type="match status" value="1"/>
</dbReference>
<dbReference type="PANTHER" id="PTHR45772:SF3">
    <property type="entry name" value="ABC TRANSPORTER ATP-BINDING PROTEIN"/>
    <property type="match status" value="1"/>
</dbReference>
<dbReference type="InterPro" id="IPR027417">
    <property type="entry name" value="P-loop_NTPase"/>
</dbReference>
<evidence type="ECO:0000259" key="4">
    <source>
        <dbReference type="PROSITE" id="PS50893"/>
    </source>
</evidence>
<keyword evidence="1" id="KW-0813">Transport</keyword>
<protein>
    <submittedName>
        <fullName evidence="5">ABC transporter ATP-binding protein</fullName>
    </submittedName>
</protein>
<evidence type="ECO:0000313" key="6">
    <source>
        <dbReference type="Proteomes" id="UP001058461"/>
    </source>
</evidence>
<dbReference type="PANTHER" id="PTHR45772">
    <property type="entry name" value="CONSERVED COMPONENT OF ABC TRANSPORTER FOR NATURAL AMINO ACIDS-RELATED"/>
    <property type="match status" value="1"/>
</dbReference>
<dbReference type="InterPro" id="IPR003593">
    <property type="entry name" value="AAA+_ATPase"/>
</dbReference>
<dbReference type="Pfam" id="PF00005">
    <property type="entry name" value="ABC_tran"/>
    <property type="match status" value="1"/>
</dbReference>
<feature type="domain" description="ABC transporter" evidence="4">
    <location>
        <begin position="7"/>
        <end position="248"/>
    </location>
</feature>
<sequence>MSQDLILETKNLVKAFKGFTAVDAVNLQIERGAIHALIGPNGAGKTTVFNLLTKYLTPSSGTLLFNGKDITARKSAEIARLGIVRSFQISAVFPNLSVLENVRVALQRKEGNSFHFWKHERVLNRLNDRAMQLLDDVGLSEFAHSKTLDLPYGRKRALEIATTLALDPELMLLDEPTQGMGHEDVEVVADLIKRVSVGRTILMVEHNLHVVAKLADRITVLQRGAILTEGDYACVSADPRVREAYLGVADDEPQAAAVHSIGPDSMGVAAGAGA</sequence>
<evidence type="ECO:0000313" key="5">
    <source>
        <dbReference type="EMBL" id="UTW12208.1"/>
    </source>
</evidence>
<evidence type="ECO:0000256" key="1">
    <source>
        <dbReference type="ARBA" id="ARBA00022448"/>
    </source>
</evidence>
<dbReference type="CDD" id="cd03219">
    <property type="entry name" value="ABC_Mj1267_LivG_branched"/>
    <property type="match status" value="1"/>
</dbReference>
<dbReference type="SMART" id="SM00382">
    <property type="entry name" value="AAA"/>
    <property type="match status" value="1"/>
</dbReference>
<keyword evidence="2" id="KW-0547">Nucleotide-binding</keyword>
<dbReference type="InterPro" id="IPR051120">
    <property type="entry name" value="ABC_AA/LPS_Transport"/>
</dbReference>
<dbReference type="InterPro" id="IPR032823">
    <property type="entry name" value="BCA_ABC_TP_C"/>
</dbReference>
<organism evidence="5 6">
    <name type="scientific">Marinobacterium rhizophilum</name>
    <dbReference type="NCBI Taxonomy" id="420402"/>
    <lineage>
        <taxon>Bacteria</taxon>
        <taxon>Pseudomonadati</taxon>
        <taxon>Pseudomonadota</taxon>
        <taxon>Gammaproteobacteria</taxon>
        <taxon>Oceanospirillales</taxon>
        <taxon>Oceanospirillaceae</taxon>
        <taxon>Marinobacterium</taxon>
    </lineage>
</organism>
<dbReference type="Gene3D" id="3.40.50.300">
    <property type="entry name" value="P-loop containing nucleotide triphosphate hydrolases"/>
    <property type="match status" value="1"/>
</dbReference>
<name>A0ABY5HIL0_9GAMM</name>
<dbReference type="Proteomes" id="UP001058461">
    <property type="component" value="Chromosome"/>
</dbReference>
<dbReference type="GO" id="GO:0005524">
    <property type="term" value="F:ATP binding"/>
    <property type="evidence" value="ECO:0007669"/>
    <property type="project" value="UniProtKB-KW"/>
</dbReference>
<reference evidence="5" key="1">
    <citation type="submission" date="2021-04" db="EMBL/GenBank/DDBJ databases">
        <title>Oceanospirillales bacteria with DddD are important DMSP degraders in coastal seawater.</title>
        <authorList>
            <person name="Liu J."/>
        </authorList>
    </citation>
    <scope>NUCLEOTIDE SEQUENCE</scope>
    <source>
        <strain evidence="5">D13-1</strain>
    </source>
</reference>
<dbReference type="RefSeq" id="WP_255854269.1">
    <property type="nucleotide sequence ID" value="NZ_CP073347.1"/>
</dbReference>
<proteinExistence type="predicted"/>
<evidence type="ECO:0000256" key="3">
    <source>
        <dbReference type="ARBA" id="ARBA00022840"/>
    </source>
</evidence>
<dbReference type="SUPFAM" id="SSF52540">
    <property type="entry name" value="P-loop containing nucleoside triphosphate hydrolases"/>
    <property type="match status" value="1"/>
</dbReference>
<gene>
    <name evidence="5" type="ORF">KDW95_00505</name>
</gene>